<protein>
    <submittedName>
        <fullName evidence="2">Carboxymethylenebutenolidase</fullName>
    </submittedName>
</protein>
<dbReference type="EMBL" id="BMIY01000003">
    <property type="protein sequence ID" value="GGG53871.1"/>
    <property type="molecule type" value="Genomic_DNA"/>
</dbReference>
<name>A0A917GQZ0_9GAMM</name>
<dbReference type="InterPro" id="IPR050261">
    <property type="entry name" value="FrsA_esterase"/>
</dbReference>
<evidence type="ECO:0000313" key="2">
    <source>
        <dbReference type="EMBL" id="GGG53871.1"/>
    </source>
</evidence>
<dbReference type="Proteomes" id="UP000627715">
    <property type="component" value="Unassembled WGS sequence"/>
</dbReference>
<evidence type="ECO:0000313" key="3">
    <source>
        <dbReference type="Proteomes" id="UP000627715"/>
    </source>
</evidence>
<dbReference type="PANTHER" id="PTHR22946:SF0">
    <property type="entry name" value="DIENELACTONE HYDROLASE DOMAIN-CONTAINING PROTEIN"/>
    <property type="match status" value="1"/>
</dbReference>
<dbReference type="AlphaFoldDB" id="A0A917GQZ0"/>
<accession>A0A917GQZ0</accession>
<feature type="domain" description="Dienelactone hydrolase" evidence="1">
    <location>
        <begin position="16"/>
        <end position="236"/>
    </location>
</feature>
<dbReference type="PANTHER" id="PTHR22946">
    <property type="entry name" value="DIENELACTONE HYDROLASE DOMAIN-CONTAINING PROTEIN-RELATED"/>
    <property type="match status" value="1"/>
</dbReference>
<reference evidence="2" key="1">
    <citation type="journal article" date="2014" name="Int. J. Syst. Evol. Microbiol.">
        <title>Complete genome sequence of Corynebacterium casei LMG S-19264T (=DSM 44701T), isolated from a smear-ripened cheese.</title>
        <authorList>
            <consortium name="US DOE Joint Genome Institute (JGI-PGF)"/>
            <person name="Walter F."/>
            <person name="Albersmeier A."/>
            <person name="Kalinowski J."/>
            <person name="Ruckert C."/>
        </authorList>
    </citation>
    <scope>NUCLEOTIDE SEQUENCE</scope>
    <source>
        <strain evidence="2">CGMCC 1.15425</strain>
    </source>
</reference>
<keyword evidence="3" id="KW-1185">Reference proteome</keyword>
<organism evidence="2 3">
    <name type="scientific">Pseudohongiella nitratireducens</name>
    <dbReference type="NCBI Taxonomy" id="1768907"/>
    <lineage>
        <taxon>Bacteria</taxon>
        <taxon>Pseudomonadati</taxon>
        <taxon>Pseudomonadota</taxon>
        <taxon>Gammaproteobacteria</taxon>
        <taxon>Pseudomonadales</taxon>
        <taxon>Pseudohongiellaceae</taxon>
        <taxon>Pseudohongiella</taxon>
    </lineage>
</organism>
<reference evidence="2" key="2">
    <citation type="submission" date="2020-09" db="EMBL/GenBank/DDBJ databases">
        <authorList>
            <person name="Sun Q."/>
            <person name="Zhou Y."/>
        </authorList>
    </citation>
    <scope>NUCLEOTIDE SEQUENCE</scope>
    <source>
        <strain evidence="2">CGMCC 1.15425</strain>
    </source>
</reference>
<evidence type="ECO:0000259" key="1">
    <source>
        <dbReference type="Pfam" id="PF01738"/>
    </source>
</evidence>
<dbReference type="Gene3D" id="3.40.50.1820">
    <property type="entry name" value="alpha/beta hydrolase"/>
    <property type="match status" value="1"/>
</dbReference>
<dbReference type="InterPro" id="IPR029058">
    <property type="entry name" value="AB_hydrolase_fold"/>
</dbReference>
<dbReference type="GO" id="GO:0016787">
    <property type="term" value="F:hydrolase activity"/>
    <property type="evidence" value="ECO:0007669"/>
    <property type="project" value="InterPro"/>
</dbReference>
<dbReference type="SUPFAM" id="SSF53474">
    <property type="entry name" value="alpha/beta-Hydrolases"/>
    <property type="match status" value="1"/>
</dbReference>
<dbReference type="OrthoDB" id="9787933at2"/>
<dbReference type="RefSeq" id="WP_082866677.1">
    <property type="nucleotide sequence ID" value="NZ_BMIY01000003.1"/>
</dbReference>
<proteinExistence type="predicted"/>
<dbReference type="Pfam" id="PF01738">
    <property type="entry name" value="DLH"/>
    <property type="match status" value="1"/>
</dbReference>
<dbReference type="InterPro" id="IPR002925">
    <property type="entry name" value="Dienelactn_hydro"/>
</dbReference>
<comment type="caution">
    <text evidence="2">The sequence shown here is derived from an EMBL/GenBank/DDBJ whole genome shotgun (WGS) entry which is preliminary data.</text>
</comment>
<gene>
    <name evidence="2" type="ORF">GCM10011403_08780</name>
</gene>
<sequence>MLKTEYLEYQDGDTVLEAYVAYDENAEAPQPCVLVAHDWSGRREYACAGAEKMAELGYVGFALDIYGKGVFGKDGDTDGNAALMTPYVEDRALLRRRMLAAFKAARRLSQVDDDNIGAMGYCFGGMAVLELARAGALVKGVASVHGLLGQGAEHEDKIKSKVLVMHGHEDPMAPPEQVADLQKEMTDAGVDWQVHVFGNTKHAFTNPAANNPDFGTVYSQQASRRTDLALANFFNELFTETPPLDVAP</sequence>